<feature type="transmembrane region" description="Helical" evidence="1">
    <location>
        <begin position="46"/>
        <end position="64"/>
    </location>
</feature>
<feature type="transmembrane region" description="Helical" evidence="1">
    <location>
        <begin position="12"/>
        <end position="34"/>
    </location>
</feature>
<accession>A0ABW6DIK7</accession>
<dbReference type="RefSeq" id="WP_377980900.1">
    <property type="nucleotide sequence ID" value="NZ_JBBKXX010000002.1"/>
</dbReference>
<feature type="transmembrane region" description="Helical" evidence="1">
    <location>
        <begin position="196"/>
        <end position="220"/>
    </location>
</feature>
<proteinExistence type="predicted"/>
<comment type="caution">
    <text evidence="3">The sequence shown here is derived from an EMBL/GenBank/DDBJ whole genome shotgun (WGS) entry which is preliminary data.</text>
</comment>
<dbReference type="Gene3D" id="1.10.10.60">
    <property type="entry name" value="Homeodomain-like"/>
    <property type="match status" value="1"/>
</dbReference>
<feature type="domain" description="HTH araC/xylS-type" evidence="2">
    <location>
        <begin position="301"/>
        <end position="393"/>
    </location>
</feature>
<dbReference type="EMBL" id="JBBKXX010000002">
    <property type="protein sequence ID" value="MFD3408518.1"/>
    <property type="molecule type" value="Genomic_DNA"/>
</dbReference>
<dbReference type="Proteomes" id="UP001598019">
    <property type="component" value="Unassembled WGS sequence"/>
</dbReference>
<evidence type="ECO:0000313" key="4">
    <source>
        <dbReference type="Proteomes" id="UP001598019"/>
    </source>
</evidence>
<feature type="transmembrane region" description="Helical" evidence="1">
    <location>
        <begin position="166"/>
        <end position="184"/>
    </location>
</feature>
<evidence type="ECO:0000259" key="2">
    <source>
        <dbReference type="PROSITE" id="PS01124"/>
    </source>
</evidence>
<keyword evidence="1" id="KW-1133">Transmembrane helix</keyword>
<name>A0ABW6DIK7_9BACT</name>
<evidence type="ECO:0000313" key="3">
    <source>
        <dbReference type="EMBL" id="MFD3408518.1"/>
    </source>
</evidence>
<protein>
    <recommendedName>
        <fullName evidence="2">HTH araC/xylS-type domain-containing protein</fullName>
    </recommendedName>
</protein>
<reference evidence="3 4" key="1">
    <citation type="submission" date="2024-03" db="EMBL/GenBank/DDBJ databases">
        <title>Aquirufa genome sequencing.</title>
        <authorList>
            <person name="Pitt A."/>
            <person name="Hahn M.W."/>
        </authorList>
    </citation>
    <scope>NUCLEOTIDE SEQUENCE [LARGE SCALE GENOMIC DNA]</scope>
    <source>
        <strain evidence="3 4">HETE-83D</strain>
    </source>
</reference>
<sequence>MLYFDLKQNTTLLTIVELFYDFVISTLVGLFGLHLITKKGMLASKFLGLFFLVFCFRIFIAYFVTDGRLVQHPGFIHAYSPFHFLAPVISFLFVYFMLYPQRKMAWWHGLLFLPFVLHLLELLPFFLGPVENKVKEVGLIMKYHSLINYPSDVSYFSPQTLATLKVSNTLLGAVVSFILVLIFIRKNSYKSSFVLNWLLAYTSLSLLSIVFIIAYVMGIIGFNNLQFSYADLLMHLAAFLNVGVVLYRPALLDTVTFQSLVNRLQPEQRRPEPDEDAEKLKKYEGFAQRLEEYFVAQKPFLQSDASLDNTAKSIGISARELSRTTQYIYELNYPDFVNSWRINYIVEQRKQHESWRKMSQDLMAEQAGFGSRQGLHNAINKLHHITPAAFFAQKDAE</sequence>
<dbReference type="PROSITE" id="PS01124">
    <property type="entry name" value="HTH_ARAC_FAMILY_2"/>
    <property type="match status" value="1"/>
</dbReference>
<feature type="transmembrane region" description="Helical" evidence="1">
    <location>
        <begin position="105"/>
        <end position="127"/>
    </location>
</feature>
<keyword evidence="1" id="KW-0812">Transmembrane</keyword>
<feature type="transmembrane region" description="Helical" evidence="1">
    <location>
        <begin position="232"/>
        <end position="250"/>
    </location>
</feature>
<evidence type="ECO:0000256" key="1">
    <source>
        <dbReference type="SAM" id="Phobius"/>
    </source>
</evidence>
<keyword evidence="1" id="KW-0472">Membrane</keyword>
<feature type="transmembrane region" description="Helical" evidence="1">
    <location>
        <begin position="76"/>
        <end position="98"/>
    </location>
</feature>
<organism evidence="3 4">
    <name type="scientific">Aquirufa esocilacus</name>
    <dbReference type="NCBI Taxonomy" id="3096513"/>
    <lineage>
        <taxon>Bacteria</taxon>
        <taxon>Pseudomonadati</taxon>
        <taxon>Bacteroidota</taxon>
        <taxon>Cytophagia</taxon>
        <taxon>Cytophagales</taxon>
        <taxon>Flectobacillaceae</taxon>
        <taxon>Aquirufa</taxon>
    </lineage>
</organism>
<keyword evidence="4" id="KW-1185">Reference proteome</keyword>
<dbReference type="InterPro" id="IPR018060">
    <property type="entry name" value="HTH_AraC"/>
</dbReference>
<gene>
    <name evidence="3" type="ORF">SKC37_07610</name>
</gene>